<dbReference type="Gene3D" id="3.50.50.60">
    <property type="entry name" value="FAD/NAD(P)-binding domain"/>
    <property type="match status" value="1"/>
</dbReference>
<keyword evidence="3" id="KW-1185">Reference proteome</keyword>
<evidence type="ECO:0000259" key="1">
    <source>
        <dbReference type="Pfam" id="PF01593"/>
    </source>
</evidence>
<protein>
    <submittedName>
        <fullName evidence="2">NAD(P)-binding protein</fullName>
    </submittedName>
</protein>
<dbReference type="PROSITE" id="PS51257">
    <property type="entry name" value="PROKAR_LIPOPROTEIN"/>
    <property type="match status" value="1"/>
</dbReference>
<accession>A0ABR6F3B6</accession>
<evidence type="ECO:0000313" key="3">
    <source>
        <dbReference type="Proteomes" id="UP000636110"/>
    </source>
</evidence>
<reference evidence="2 3" key="1">
    <citation type="submission" date="2019-11" db="EMBL/GenBank/DDBJ databases">
        <title>Description of Pedobacter sp. LMG 31462T.</title>
        <authorList>
            <person name="Carlier A."/>
            <person name="Qi S."/>
            <person name="Vandamme P."/>
        </authorList>
    </citation>
    <scope>NUCLEOTIDE SEQUENCE [LARGE SCALE GENOMIC DNA]</scope>
    <source>
        <strain evidence="2 3">LMG 31462</strain>
    </source>
</reference>
<dbReference type="Proteomes" id="UP000636110">
    <property type="component" value="Unassembled WGS sequence"/>
</dbReference>
<dbReference type="InterPro" id="IPR036188">
    <property type="entry name" value="FAD/NAD-bd_sf"/>
</dbReference>
<dbReference type="InterPro" id="IPR050464">
    <property type="entry name" value="Zeta_carotene_desat/Oxidored"/>
</dbReference>
<feature type="domain" description="Amine oxidase" evidence="1">
    <location>
        <begin position="12"/>
        <end position="305"/>
    </location>
</feature>
<dbReference type="PANTHER" id="PTHR42923:SF17">
    <property type="entry name" value="AMINE OXIDASE DOMAIN-CONTAINING PROTEIN"/>
    <property type="match status" value="1"/>
</dbReference>
<dbReference type="RefSeq" id="WP_182961708.1">
    <property type="nucleotide sequence ID" value="NZ_WNXC01000011.1"/>
</dbReference>
<dbReference type="PANTHER" id="PTHR42923">
    <property type="entry name" value="PROTOPORPHYRINOGEN OXIDASE"/>
    <property type="match status" value="1"/>
</dbReference>
<comment type="caution">
    <text evidence="2">The sequence shown here is derived from an EMBL/GenBank/DDBJ whole genome shotgun (WGS) entry which is preliminary data.</text>
</comment>
<proteinExistence type="predicted"/>
<gene>
    <name evidence="2" type="ORF">GM920_22795</name>
</gene>
<dbReference type="EMBL" id="WNXC01000011">
    <property type="protein sequence ID" value="MBB2151741.1"/>
    <property type="molecule type" value="Genomic_DNA"/>
</dbReference>
<dbReference type="SUPFAM" id="SSF51905">
    <property type="entry name" value="FAD/NAD(P)-binding domain"/>
    <property type="match status" value="1"/>
</dbReference>
<organism evidence="2 3">
    <name type="scientific">Pedobacter gandavensis</name>
    <dbReference type="NCBI Taxonomy" id="2679963"/>
    <lineage>
        <taxon>Bacteria</taxon>
        <taxon>Pseudomonadati</taxon>
        <taxon>Bacteroidota</taxon>
        <taxon>Sphingobacteriia</taxon>
        <taxon>Sphingobacteriales</taxon>
        <taxon>Sphingobacteriaceae</taxon>
        <taxon>Pedobacter</taxon>
    </lineage>
</organism>
<evidence type="ECO:0000313" key="2">
    <source>
        <dbReference type="EMBL" id="MBB2151741.1"/>
    </source>
</evidence>
<name>A0ABR6F3B6_9SPHI</name>
<sequence length="414" mass="47960">MEKVAIVGTGIAGMGCGHLLQGKYDLSFYEEQDYIGGHTNTVTLEEPEGPIYIDTGFMVFNRQTYPQLCKLFDEIKAPVKKTDMSFSVQYLPDNLEYSGSSMNHIFAQRRNLFNPAFLKMLMQINRFNKESVKILDQPKYENYSIGRYVKDFGYGQDMLWKYLIPMSSAVWSTPMTQILDFPAVSLIRFFKNHGFLGLDTQHQWYTLHNGSQSYRELLIKPFKDKIQLRKKVLEVSRMADGKVSVSTADGGLEIFDRVILACHADQAYRMVKDKFPDEVRLLSKFKYQPNKAVLHTDCNLMPKKKLAWSSWNYRVEKQGEILMPSTIYWMNRLQDVSKRQDYFVSINPSDSIDEKKIIREIDYEHPLFDVAAMQAQAELPLLNRNGPIYYCGSYFKYGFHEDAYASAVALCEGW</sequence>
<dbReference type="Pfam" id="PF01593">
    <property type="entry name" value="Amino_oxidase"/>
    <property type="match status" value="1"/>
</dbReference>
<dbReference type="InterPro" id="IPR002937">
    <property type="entry name" value="Amino_oxidase"/>
</dbReference>